<dbReference type="EMBL" id="CAJA01000004">
    <property type="protein sequence ID" value="CCH71649.1"/>
    <property type="molecule type" value="Genomic_DNA"/>
</dbReference>
<organism evidence="1 2">
    <name type="scientific">Nostocoides australiense Ben110</name>
    <dbReference type="NCBI Taxonomy" id="1193182"/>
    <lineage>
        <taxon>Bacteria</taxon>
        <taxon>Bacillati</taxon>
        <taxon>Actinomycetota</taxon>
        <taxon>Actinomycetes</taxon>
        <taxon>Micrococcales</taxon>
        <taxon>Intrasporangiaceae</taxon>
        <taxon>Nostocoides</taxon>
    </lineage>
</organism>
<proteinExistence type="predicted"/>
<reference evidence="1 2" key="1">
    <citation type="journal article" date="2013" name="ISME J.">
        <title>A metabolic model for members of the genus Tetrasphaera involved in enhanced biological phosphorus removal.</title>
        <authorList>
            <person name="Kristiansen R."/>
            <person name="Nguyen H.T.T."/>
            <person name="Saunders A.M."/>
            <person name="Nielsen J.L."/>
            <person name="Wimmer R."/>
            <person name="Le V.Q."/>
            <person name="McIlroy S.J."/>
            <person name="Petrovski S."/>
            <person name="Seviour R.J."/>
            <person name="Calteau A."/>
            <person name="Nielsen K.L."/>
            <person name="Nielsen P.H."/>
        </authorList>
    </citation>
    <scope>NUCLEOTIDE SEQUENCE [LARGE SCALE GENOMIC DNA]</scope>
    <source>
        <strain evidence="1 2">Ben110</strain>
    </source>
</reference>
<dbReference type="STRING" id="1193182.BN11_1010006"/>
<evidence type="ECO:0000313" key="1">
    <source>
        <dbReference type="EMBL" id="CCH71649.1"/>
    </source>
</evidence>
<accession>W6K004</accession>
<dbReference type="Proteomes" id="UP000035763">
    <property type="component" value="Unassembled WGS sequence"/>
</dbReference>
<keyword evidence="2" id="KW-1185">Reference proteome</keyword>
<sequence>MSDELIAKIVAGVDAELADRDETDLLRRRDAALVELLHLKDRADVD</sequence>
<gene>
    <name evidence="1" type="ORF">BN11_1010006</name>
</gene>
<evidence type="ECO:0000313" key="2">
    <source>
        <dbReference type="Proteomes" id="UP000035763"/>
    </source>
</evidence>
<dbReference type="RefSeq" id="WP_201329246.1">
    <property type="nucleotide sequence ID" value="NZ_HG764815.1"/>
</dbReference>
<dbReference type="AlphaFoldDB" id="W6K004"/>
<name>W6K004_9MICO</name>
<comment type="caution">
    <text evidence="1">The sequence shown here is derived from an EMBL/GenBank/DDBJ whole genome shotgun (WGS) entry which is preliminary data.</text>
</comment>
<protein>
    <submittedName>
        <fullName evidence="1">Uncharacterized protein</fullName>
    </submittedName>
</protein>